<accession>A0A915K9Q5</accession>
<name>A0A915K9Q5_ROMCU</name>
<sequence length="153" mass="17159">MAPELSALQALLGDKPSKLESKLSNRSRISSSLVLSLTSRLFVQEMTLSRKRFNFVNFLANSSLNFSFSCLVGASLAPLKIMSKSSTFSRISLKTRSISCDIRRRSTIFDIFILMSTTKATVQICAKKRKKERDSKNNSTLTPRDWNLVSVLT</sequence>
<dbReference type="WBParaSite" id="nRc.2.0.1.t34643-RA">
    <property type="protein sequence ID" value="nRc.2.0.1.t34643-RA"/>
    <property type="gene ID" value="nRc.2.0.1.g34643"/>
</dbReference>
<proteinExistence type="predicted"/>
<evidence type="ECO:0000313" key="1">
    <source>
        <dbReference type="Proteomes" id="UP000887565"/>
    </source>
</evidence>
<organism evidence="1 2">
    <name type="scientific">Romanomermis culicivorax</name>
    <name type="common">Nematode worm</name>
    <dbReference type="NCBI Taxonomy" id="13658"/>
    <lineage>
        <taxon>Eukaryota</taxon>
        <taxon>Metazoa</taxon>
        <taxon>Ecdysozoa</taxon>
        <taxon>Nematoda</taxon>
        <taxon>Enoplea</taxon>
        <taxon>Dorylaimia</taxon>
        <taxon>Mermithida</taxon>
        <taxon>Mermithoidea</taxon>
        <taxon>Mermithidae</taxon>
        <taxon>Romanomermis</taxon>
    </lineage>
</organism>
<reference evidence="2" key="1">
    <citation type="submission" date="2022-11" db="UniProtKB">
        <authorList>
            <consortium name="WormBaseParasite"/>
        </authorList>
    </citation>
    <scope>IDENTIFICATION</scope>
</reference>
<dbReference type="AlphaFoldDB" id="A0A915K9Q5"/>
<dbReference type="Proteomes" id="UP000887565">
    <property type="component" value="Unplaced"/>
</dbReference>
<evidence type="ECO:0000313" key="2">
    <source>
        <dbReference type="WBParaSite" id="nRc.2.0.1.t34643-RA"/>
    </source>
</evidence>
<keyword evidence="1" id="KW-1185">Reference proteome</keyword>
<protein>
    <submittedName>
        <fullName evidence="2">Uncharacterized protein</fullName>
    </submittedName>
</protein>